<feature type="region of interest" description="Disordered" evidence="7">
    <location>
        <begin position="1"/>
        <end position="28"/>
    </location>
</feature>
<comment type="caution">
    <text evidence="12">The sequence shown here is derived from an EMBL/GenBank/DDBJ whole genome shotgun (WGS) entry which is preliminary data.</text>
</comment>
<dbReference type="SUPFAM" id="SSF69065">
    <property type="entry name" value="RNase III domain-like"/>
    <property type="match status" value="2"/>
</dbReference>
<proteinExistence type="inferred from homology"/>
<keyword evidence="2" id="KW-0547">Nucleotide-binding</keyword>
<dbReference type="GO" id="GO:0016787">
    <property type="term" value="F:hydrolase activity"/>
    <property type="evidence" value="ECO:0007669"/>
    <property type="project" value="UniProtKB-KW"/>
</dbReference>
<dbReference type="PROSITE" id="PS50142">
    <property type="entry name" value="RNASE_3_2"/>
    <property type="match status" value="2"/>
</dbReference>
<dbReference type="GO" id="GO:0003723">
    <property type="term" value="F:RNA binding"/>
    <property type="evidence" value="ECO:0007669"/>
    <property type="project" value="UniProtKB-UniRule"/>
</dbReference>
<dbReference type="PROSITE" id="PS00517">
    <property type="entry name" value="RNASE_3_1"/>
    <property type="match status" value="1"/>
</dbReference>
<dbReference type="Proteomes" id="UP001530400">
    <property type="component" value="Unassembled WGS sequence"/>
</dbReference>
<dbReference type="InterPro" id="IPR005034">
    <property type="entry name" value="Dicer_dimerisation"/>
</dbReference>
<gene>
    <name evidence="12" type="ORF">ACHAWO_002908</name>
</gene>
<dbReference type="InterPro" id="IPR000999">
    <property type="entry name" value="RNase_III_dom"/>
</dbReference>
<protein>
    <submittedName>
        <fullName evidence="12">Uncharacterized protein</fullName>
    </submittedName>
</protein>
<keyword evidence="4" id="KW-0347">Helicase</keyword>
<dbReference type="Pfam" id="PF00271">
    <property type="entry name" value="Helicase_C"/>
    <property type="match status" value="1"/>
</dbReference>
<keyword evidence="1" id="KW-0677">Repeat</keyword>
<dbReference type="Pfam" id="PF00270">
    <property type="entry name" value="DEAD"/>
    <property type="match status" value="1"/>
</dbReference>
<feature type="domain" description="Dicer dsRNA-binding fold" evidence="11">
    <location>
        <begin position="646"/>
        <end position="742"/>
    </location>
</feature>
<dbReference type="PANTHER" id="PTHR14950:SF37">
    <property type="entry name" value="ENDORIBONUCLEASE DICER"/>
    <property type="match status" value="1"/>
</dbReference>
<feature type="domain" description="RNase III" evidence="8">
    <location>
        <begin position="999"/>
        <end position="1155"/>
    </location>
</feature>
<feature type="compositionally biased region" description="Basic residues" evidence="7">
    <location>
        <begin position="1"/>
        <end position="13"/>
    </location>
</feature>
<dbReference type="SMART" id="SM00535">
    <property type="entry name" value="RIBOc"/>
    <property type="match status" value="2"/>
</dbReference>
<dbReference type="GO" id="GO:0004386">
    <property type="term" value="F:helicase activity"/>
    <property type="evidence" value="ECO:0007669"/>
    <property type="project" value="UniProtKB-KW"/>
</dbReference>
<dbReference type="CDD" id="cd00593">
    <property type="entry name" value="RIBOc"/>
    <property type="match status" value="2"/>
</dbReference>
<dbReference type="GO" id="GO:0005524">
    <property type="term" value="F:ATP binding"/>
    <property type="evidence" value="ECO:0007669"/>
    <property type="project" value="UniProtKB-KW"/>
</dbReference>
<evidence type="ECO:0000313" key="13">
    <source>
        <dbReference type="Proteomes" id="UP001530400"/>
    </source>
</evidence>
<dbReference type="Pfam" id="PF00636">
    <property type="entry name" value="Ribonuclease_3"/>
    <property type="match status" value="2"/>
</dbReference>
<evidence type="ECO:0000256" key="6">
    <source>
        <dbReference type="PROSITE-ProRule" id="PRU00657"/>
    </source>
</evidence>
<dbReference type="PANTHER" id="PTHR14950">
    <property type="entry name" value="DICER-RELATED"/>
    <property type="match status" value="1"/>
</dbReference>
<feature type="domain" description="Helicase C-terminal" evidence="10">
    <location>
        <begin position="436"/>
        <end position="629"/>
    </location>
</feature>
<evidence type="ECO:0000256" key="3">
    <source>
        <dbReference type="ARBA" id="ARBA00022801"/>
    </source>
</evidence>
<keyword evidence="13" id="KW-1185">Reference proteome</keyword>
<dbReference type="EMBL" id="JALLPJ020001238">
    <property type="protein sequence ID" value="KAL3773325.1"/>
    <property type="molecule type" value="Genomic_DNA"/>
</dbReference>
<feature type="domain" description="Helicase ATP-binding" evidence="9">
    <location>
        <begin position="103"/>
        <end position="263"/>
    </location>
</feature>
<dbReference type="SMART" id="SM00490">
    <property type="entry name" value="HELICc"/>
    <property type="match status" value="1"/>
</dbReference>
<dbReference type="SMART" id="SM00487">
    <property type="entry name" value="DEXDc"/>
    <property type="match status" value="1"/>
</dbReference>
<dbReference type="Gene3D" id="1.10.1520.10">
    <property type="entry name" value="Ribonuclease III domain"/>
    <property type="match status" value="2"/>
</dbReference>
<evidence type="ECO:0000256" key="1">
    <source>
        <dbReference type="ARBA" id="ARBA00022737"/>
    </source>
</evidence>
<organism evidence="12 13">
    <name type="scientific">Cyclotella atomus</name>
    <dbReference type="NCBI Taxonomy" id="382360"/>
    <lineage>
        <taxon>Eukaryota</taxon>
        <taxon>Sar</taxon>
        <taxon>Stramenopiles</taxon>
        <taxon>Ochrophyta</taxon>
        <taxon>Bacillariophyta</taxon>
        <taxon>Coscinodiscophyceae</taxon>
        <taxon>Thalassiosirophycidae</taxon>
        <taxon>Stephanodiscales</taxon>
        <taxon>Stephanodiscaceae</taxon>
        <taxon>Cyclotella</taxon>
    </lineage>
</organism>
<reference evidence="12 13" key="1">
    <citation type="submission" date="2024-10" db="EMBL/GenBank/DDBJ databases">
        <title>Updated reference genomes for cyclostephanoid diatoms.</title>
        <authorList>
            <person name="Roberts W.R."/>
            <person name="Alverson A.J."/>
        </authorList>
    </citation>
    <scope>NUCLEOTIDE SEQUENCE [LARGE SCALE GENOMIC DNA]</scope>
    <source>
        <strain evidence="12 13">AJA010-31</strain>
    </source>
</reference>
<dbReference type="GO" id="GO:0031047">
    <property type="term" value="P:regulatory ncRNA-mediated gene silencing"/>
    <property type="evidence" value="ECO:0007669"/>
    <property type="project" value="UniProtKB-ARBA"/>
</dbReference>
<evidence type="ECO:0000256" key="7">
    <source>
        <dbReference type="SAM" id="MobiDB-lite"/>
    </source>
</evidence>
<dbReference type="InterPro" id="IPR001650">
    <property type="entry name" value="Helicase_C-like"/>
</dbReference>
<name>A0ABD3NJF6_9STRA</name>
<accession>A0ABD3NJF6</accession>
<comment type="similarity">
    <text evidence="6">Belongs to the helicase family. Dicer subfamily.</text>
</comment>
<evidence type="ECO:0000259" key="11">
    <source>
        <dbReference type="PROSITE" id="PS51327"/>
    </source>
</evidence>
<dbReference type="GO" id="GO:0010467">
    <property type="term" value="P:gene expression"/>
    <property type="evidence" value="ECO:0007669"/>
    <property type="project" value="UniProtKB-ARBA"/>
</dbReference>
<dbReference type="SUPFAM" id="SSF52540">
    <property type="entry name" value="P-loop containing nucleoside triphosphate hydrolases"/>
    <property type="match status" value="1"/>
</dbReference>
<dbReference type="InterPro" id="IPR027417">
    <property type="entry name" value="P-loop_NTPase"/>
</dbReference>
<dbReference type="InterPro" id="IPR038248">
    <property type="entry name" value="Dicer_dimer_sf"/>
</dbReference>
<feature type="domain" description="RNase III" evidence="8">
    <location>
        <begin position="1193"/>
        <end position="1350"/>
    </location>
</feature>
<dbReference type="InterPro" id="IPR014001">
    <property type="entry name" value="Helicase_ATP-bd"/>
</dbReference>
<evidence type="ECO:0000259" key="8">
    <source>
        <dbReference type="PROSITE" id="PS50142"/>
    </source>
</evidence>
<dbReference type="PROSITE" id="PS51327">
    <property type="entry name" value="DICER_DSRBF"/>
    <property type="match status" value="1"/>
</dbReference>
<dbReference type="Pfam" id="PF03368">
    <property type="entry name" value="Dicer_dimer"/>
    <property type="match status" value="1"/>
</dbReference>
<evidence type="ECO:0000256" key="2">
    <source>
        <dbReference type="ARBA" id="ARBA00022741"/>
    </source>
</evidence>
<dbReference type="Gene3D" id="3.30.160.380">
    <property type="entry name" value="Dicer dimerisation domain"/>
    <property type="match status" value="1"/>
</dbReference>
<keyword evidence="3" id="KW-0378">Hydrolase</keyword>
<dbReference type="InterPro" id="IPR011545">
    <property type="entry name" value="DEAD/DEAH_box_helicase_dom"/>
</dbReference>
<evidence type="ECO:0000259" key="9">
    <source>
        <dbReference type="PROSITE" id="PS51192"/>
    </source>
</evidence>
<dbReference type="PROSITE" id="PS51192">
    <property type="entry name" value="HELICASE_ATP_BIND_1"/>
    <property type="match status" value="1"/>
</dbReference>
<keyword evidence="6" id="KW-0694">RNA-binding</keyword>
<evidence type="ECO:0000256" key="4">
    <source>
        <dbReference type="ARBA" id="ARBA00022806"/>
    </source>
</evidence>
<dbReference type="InterPro" id="IPR036389">
    <property type="entry name" value="RNase_III_sf"/>
</dbReference>
<sequence>MKRAAPRPPHSNKKMNTNSNDDRNETDFLFRSPYNPEQQAQAIESFLHSINRDLEYIKTYGFEEFSKRCSKETLDDDESVGEKEEENLGTAFEGTLRDYQIFMLERAKEENTIVHLGTGMGKTLISIMLMKEFLSRRIDGKKEHILFLVPSIALAVQHTDSLRANLPCRVETACHTSSNTAAAREDIANADVVVATHGTAMDLLTHYPDVLSLDKVALMVMDECHYATGNHNYATILNKYYHSLPENARPRILGLTASPLINVSWQTNEEQLQSLLTNFEKLMDARLVGFPTGSSSRSDVDQSVVEYTSDDRINLPKSNGWGLHNSREKEIKQLQSLLDDVGPRVTAAYASTLAREVSRNEFDQESPQQCENLKLYLLHVVIFLNQCIAEGKSGVDGHTSKMRKLECLLESVLADASRNQSPVGIVFVEMRITAIALNNYFVLKNKRVLNSSANQDDDAFANVENDTRTDYVLTSLLEKQHTYSSILARNHVKHQQQELEDDWLHQTTQIRSIISKLRHRQTNVLFATSIVEEGVDVEACSFVISFDPIKTVKSYIQMKGRARQRSAKFYVFANSSANEPLSLSNAQAAEGVVHRFITQREDEYRREFNASPYNCTECEQFECAEDEAMHSGEYKTYMSSVDLSSSKSLLNRYALSVPIDPSCRTSKQAILLHMPLYKKENSLTLPTHIPPEARVIKLPTLFHGESKRKKYSLLALAACVRLHKFGLLNDRLLPLSDSDMKQWLVEKALTKLPQCKVIPPSLLSPDNDLARKKCQLQLSLALVSPSLLPSNIQPLSFVHNELDLIECAVVYLGTIELSDFEWATLADFHSSLQNLRWRRKTKSRWFSFDEELLAECRNPYVIGCLDENDELDWNRIDLILDDFSRSLDARKLAVEEYCTMNSPRICIPTYSPNTFYILQYYHEKYGIRVNPNGALYRARRLWDFPNSSVSGSSTTKEKVSMVDIPQELCVESIIADPLLVLHSLILPQILFKIEQNLIVDSFVKHALHNYQILGRCLSAMPIDLVTEALTAKSCSDAVSYEQLEWLGDAVLKLMHTDALLKWRRTSYLHEGYLSMLRSAMGSNERLYECAKTTGISNFILLTPLSRGEWKPCGLCYINEETGEKEDASMDRANPSQKVCADVIESLIALVYLQCGMKDATSVACELGVSISYGDVDTDESRLWSNQNVDLSLVDFVTSFLGVQGFQSQRLLVEATTHQSCLHKPVPSYQRLEWIGDAVLCLAVREWLYRFDSSLAVPKLVVLETTLECNETLAFLGLKRGICQHIDHRDSRLPGRFETFQRDLETIGRGLWSTVRHWFERLIRIFHYSDPPKAIPDVVEALIGAAHVDLGFELGQRAALNVIEPIRQSISSILVSAGSLEVVLHPKQHLYELTSGIVRVRAHKSERCDRLGIRSSTLTLDPDGYTGVVSCKGLIIATASESSKRAAVNVACSLAVELLLSNPSTLAKLRDIHLISLK</sequence>
<evidence type="ECO:0000313" key="12">
    <source>
        <dbReference type="EMBL" id="KAL3773325.1"/>
    </source>
</evidence>
<dbReference type="Gene3D" id="3.40.50.300">
    <property type="entry name" value="P-loop containing nucleotide triphosphate hydrolases"/>
    <property type="match status" value="2"/>
</dbReference>
<evidence type="ECO:0000256" key="5">
    <source>
        <dbReference type="ARBA" id="ARBA00022840"/>
    </source>
</evidence>
<keyword evidence="5" id="KW-0067">ATP-binding</keyword>
<evidence type="ECO:0000259" key="10">
    <source>
        <dbReference type="PROSITE" id="PS51194"/>
    </source>
</evidence>
<dbReference type="PROSITE" id="PS51194">
    <property type="entry name" value="HELICASE_CTER"/>
    <property type="match status" value="1"/>
</dbReference>